<dbReference type="GO" id="GO:0006906">
    <property type="term" value="P:vesicle fusion"/>
    <property type="evidence" value="ECO:0007669"/>
    <property type="project" value="TreeGrafter"/>
</dbReference>
<dbReference type="InterPro" id="IPR006011">
    <property type="entry name" value="Syntaxin_N"/>
</dbReference>
<dbReference type="PANTHER" id="PTHR19957:SF277">
    <property type="entry name" value="T-SNARE COILED-COIL HOMOLOGY DOMAIN-CONTAINING PROTEIN"/>
    <property type="match status" value="1"/>
</dbReference>
<dbReference type="GO" id="GO:0048278">
    <property type="term" value="P:vesicle docking"/>
    <property type="evidence" value="ECO:0007669"/>
    <property type="project" value="TreeGrafter"/>
</dbReference>
<dbReference type="GO" id="GO:0012505">
    <property type="term" value="C:endomembrane system"/>
    <property type="evidence" value="ECO:0007669"/>
    <property type="project" value="TreeGrafter"/>
</dbReference>
<keyword evidence="3" id="KW-1133">Transmembrane helix</keyword>
<dbReference type="InterPro" id="IPR045242">
    <property type="entry name" value="Syntaxin"/>
</dbReference>
<comment type="caution">
    <text evidence="5">The sequence shown here is derived from an EMBL/GenBank/DDBJ whole genome shotgun (WGS) entry which is preliminary data.</text>
</comment>
<keyword evidence="1" id="KW-0813">Transport</keyword>
<gene>
    <name evidence="5" type="primary">SYP132</name>
    <name evidence="5" type="ORF">SDJN03_02168</name>
</gene>
<evidence type="ECO:0000313" key="6">
    <source>
        <dbReference type="Proteomes" id="UP000685013"/>
    </source>
</evidence>
<keyword evidence="3" id="KW-0472">Membrane</keyword>
<dbReference type="GO" id="GO:0031201">
    <property type="term" value="C:SNARE complex"/>
    <property type="evidence" value="ECO:0007669"/>
    <property type="project" value="TreeGrafter"/>
</dbReference>
<dbReference type="Pfam" id="PF00804">
    <property type="entry name" value="Syntaxin"/>
    <property type="match status" value="2"/>
</dbReference>
<evidence type="ECO:0000256" key="2">
    <source>
        <dbReference type="SAM" id="Coils"/>
    </source>
</evidence>
<organism evidence="5 6">
    <name type="scientific">Cucurbita argyrosperma subsp. sororia</name>
    <dbReference type="NCBI Taxonomy" id="37648"/>
    <lineage>
        <taxon>Eukaryota</taxon>
        <taxon>Viridiplantae</taxon>
        <taxon>Streptophyta</taxon>
        <taxon>Embryophyta</taxon>
        <taxon>Tracheophyta</taxon>
        <taxon>Spermatophyta</taxon>
        <taxon>Magnoliopsida</taxon>
        <taxon>eudicotyledons</taxon>
        <taxon>Gunneridae</taxon>
        <taxon>Pentapetalae</taxon>
        <taxon>rosids</taxon>
        <taxon>fabids</taxon>
        <taxon>Cucurbitales</taxon>
        <taxon>Cucurbitaceae</taxon>
        <taxon>Cucurbiteae</taxon>
        <taxon>Cucurbita</taxon>
    </lineage>
</organism>
<keyword evidence="6" id="KW-1185">Reference proteome</keyword>
<dbReference type="GO" id="GO:0000149">
    <property type="term" value="F:SNARE binding"/>
    <property type="evidence" value="ECO:0007669"/>
    <property type="project" value="TreeGrafter"/>
</dbReference>
<dbReference type="SMART" id="SM00397">
    <property type="entry name" value="t_SNARE"/>
    <property type="match status" value="1"/>
</dbReference>
<feature type="coiled-coil region" evidence="2">
    <location>
        <begin position="41"/>
        <end position="82"/>
    </location>
</feature>
<feature type="domain" description="T-SNARE coiled-coil homology" evidence="4">
    <location>
        <begin position="243"/>
        <end position="305"/>
    </location>
</feature>
<dbReference type="GO" id="GO:0006886">
    <property type="term" value="P:intracellular protein transport"/>
    <property type="evidence" value="ECO:0007669"/>
    <property type="project" value="TreeGrafter"/>
</dbReference>
<sequence>MIVMNNSITEPFLRDAKCQASEETDLENGTQVLESNSDFEMEAFNKQIQEIEIQVDKLSGRLVNLKNLLRDANEESKSVTKTSEIIAIKKRMEKYINDVGNIARNVNGKLQVITIDILLLRQMPGRQKGTASDRARMNVTKFVGSKCLSLECFGMMTFLIVEFVSLNGSVLTKKLKELMIEFEVLREIVQDEYREVVERRLMTVTGSSPDELVIDHLIETGISEQTFPNAFEQMGQGKVVSTMEEVQERLDAVKELEKRLLELHQIYLKTAAVVEGQAKPLDNIENQGRNAQDRSQSRIKAIQVVKNLEKESRKGVMYIIITVLVVIILNLLSADQP</sequence>
<dbReference type="PANTHER" id="PTHR19957">
    <property type="entry name" value="SYNTAXIN"/>
    <property type="match status" value="1"/>
</dbReference>
<dbReference type="GO" id="GO:0006887">
    <property type="term" value="P:exocytosis"/>
    <property type="evidence" value="ECO:0007669"/>
    <property type="project" value="TreeGrafter"/>
</dbReference>
<dbReference type="EMBL" id="JAGKQH010000002">
    <property type="protein sequence ID" value="KAG6604851.1"/>
    <property type="molecule type" value="Genomic_DNA"/>
</dbReference>
<evidence type="ECO:0000256" key="1">
    <source>
        <dbReference type="ARBA" id="ARBA00022927"/>
    </source>
</evidence>
<feature type="transmembrane region" description="Helical" evidence="3">
    <location>
        <begin position="316"/>
        <end position="334"/>
    </location>
</feature>
<evidence type="ECO:0000313" key="5">
    <source>
        <dbReference type="EMBL" id="KAG6604851.1"/>
    </source>
</evidence>
<dbReference type="AlphaFoldDB" id="A0AAV6P137"/>
<dbReference type="PROSITE" id="PS50192">
    <property type="entry name" value="T_SNARE"/>
    <property type="match status" value="1"/>
</dbReference>
<keyword evidence="2" id="KW-0175">Coiled coil</keyword>
<evidence type="ECO:0000256" key="3">
    <source>
        <dbReference type="SAM" id="Phobius"/>
    </source>
</evidence>
<dbReference type="Proteomes" id="UP000685013">
    <property type="component" value="Chromosome 2"/>
</dbReference>
<keyword evidence="3" id="KW-0812">Transmembrane</keyword>
<dbReference type="GO" id="GO:0005886">
    <property type="term" value="C:plasma membrane"/>
    <property type="evidence" value="ECO:0007669"/>
    <property type="project" value="TreeGrafter"/>
</dbReference>
<feature type="non-terminal residue" evidence="5">
    <location>
        <position position="1"/>
    </location>
</feature>
<keyword evidence="1" id="KW-0653">Protein transport</keyword>
<accession>A0AAV6P137</accession>
<reference evidence="5 6" key="1">
    <citation type="journal article" date="2021" name="Hortic Res">
        <title>The domestication of Cucurbita argyrosperma as revealed by the genome of its wild relative.</title>
        <authorList>
            <person name="Barrera-Redondo J."/>
            <person name="Sanchez-de la Vega G."/>
            <person name="Aguirre-Liguori J.A."/>
            <person name="Castellanos-Morales G."/>
            <person name="Gutierrez-Guerrero Y.T."/>
            <person name="Aguirre-Dugua X."/>
            <person name="Aguirre-Planter E."/>
            <person name="Tenaillon M.I."/>
            <person name="Lira-Saade R."/>
            <person name="Eguiarte L.E."/>
        </authorList>
    </citation>
    <scope>NUCLEOTIDE SEQUENCE [LARGE SCALE GENOMIC DNA]</scope>
    <source>
        <strain evidence="5">JBR-2021</strain>
    </source>
</reference>
<name>A0AAV6P137_9ROSI</name>
<evidence type="ECO:0000259" key="4">
    <source>
        <dbReference type="PROSITE" id="PS50192"/>
    </source>
</evidence>
<dbReference type="GO" id="GO:0005484">
    <property type="term" value="F:SNAP receptor activity"/>
    <property type="evidence" value="ECO:0007669"/>
    <property type="project" value="TreeGrafter"/>
</dbReference>
<protein>
    <submittedName>
        <fullName evidence="5">Syntaxin-132</fullName>
    </submittedName>
</protein>
<dbReference type="InterPro" id="IPR000727">
    <property type="entry name" value="T_SNARE_dom"/>
</dbReference>
<proteinExistence type="predicted"/>